<organism evidence="2 3">
    <name type="scientific">Spiroplasma clarkii</name>
    <dbReference type="NCBI Taxonomy" id="2139"/>
    <lineage>
        <taxon>Bacteria</taxon>
        <taxon>Bacillati</taxon>
        <taxon>Mycoplasmatota</taxon>
        <taxon>Mollicutes</taxon>
        <taxon>Entomoplasmatales</taxon>
        <taxon>Spiroplasmataceae</taxon>
        <taxon>Spiroplasma</taxon>
    </lineage>
</organism>
<feature type="transmembrane region" description="Helical" evidence="1">
    <location>
        <begin position="53"/>
        <end position="74"/>
    </location>
</feature>
<feature type="transmembrane region" description="Helical" evidence="1">
    <location>
        <begin position="12"/>
        <end position="33"/>
    </location>
</feature>
<feature type="transmembrane region" description="Helical" evidence="1">
    <location>
        <begin position="189"/>
        <end position="211"/>
    </location>
</feature>
<dbReference type="Proteomes" id="UP000231179">
    <property type="component" value="Chromosome"/>
</dbReference>
<keyword evidence="3" id="KW-1185">Reference proteome</keyword>
<keyword evidence="1" id="KW-1133">Transmembrane helix</keyword>
<feature type="transmembrane region" description="Helical" evidence="1">
    <location>
        <begin position="293"/>
        <end position="318"/>
    </location>
</feature>
<feature type="transmembrane region" description="Helical" evidence="1">
    <location>
        <begin position="427"/>
        <end position="446"/>
    </location>
</feature>
<accession>A0A2K8KIQ9</accession>
<evidence type="ECO:0000313" key="3">
    <source>
        <dbReference type="Proteomes" id="UP000231179"/>
    </source>
</evidence>
<gene>
    <name evidence="2" type="ORF">SCLAR_v1c12570</name>
</gene>
<feature type="transmembrane region" description="Helical" evidence="1">
    <location>
        <begin position="495"/>
        <end position="517"/>
    </location>
</feature>
<sequence>MVSTRQGIFSTIVGTMISLLNAVIQFLTIFFVLSTFGSQFNGFIRLVSSFSMIIMTADAALGVATTILLVKPIVQNDWITANEIYSTAKKNYRKGAISGLILAVLASLAYPLYAGVTASGPIFSPDSWKEIGIVIVGSDIGGNLSPNAALASYWVLLGITLTFSLKNFFTAYFFAVYENILAAENKNTVRRIVILFTDIIVYSIMFILLGVTNVNPVIPFLSMFIYGPLKGLMIYFYVKKKNVWLKYYREFNTYRLSTTKNKIMISTLGTSILLNSDILVASLVLGLNVSSTLSLYLVIAVNTRLIMTNFITSFREFFVTLVTKRGRLSWESYVKYELYTYLIAGFTFINMAVLSPYFVSALYGNLAASSLSAGTDSAIMDTRVFEFMFFNPRFSILYAATTALIIMCEAQTTIIQAKGRYAEVSKFQNYLGFSYVVAAFVITYIINALQLGGENCLVIALGVMYGLKIITLLIRYMYLWAYVWKYATYNSNFKYVANNFAILITPIILISILNVYLLNPYLGVAEYATGDAKLGPLVALFFSTIAISTVGLLLMAYAFSPKMMNGIIQNLPIISSFLSKKAEAMRQQRFEEYGIDKQEIVDNSNQLAAAMYAIDEKNFTDTLDIDNDHVEIVSKNAKIYVLKGKE</sequence>
<dbReference type="EMBL" id="CP024870">
    <property type="protein sequence ID" value="ATX71557.1"/>
    <property type="molecule type" value="Genomic_DNA"/>
</dbReference>
<feature type="transmembrane region" description="Helical" evidence="1">
    <location>
        <begin position="263"/>
        <end position="287"/>
    </location>
</feature>
<evidence type="ECO:0000256" key="1">
    <source>
        <dbReference type="SAM" id="Phobius"/>
    </source>
</evidence>
<feature type="transmembrane region" description="Helical" evidence="1">
    <location>
        <begin position="95"/>
        <end position="113"/>
    </location>
</feature>
<feature type="transmembrane region" description="Helical" evidence="1">
    <location>
        <begin position="396"/>
        <end position="415"/>
    </location>
</feature>
<feature type="transmembrane region" description="Helical" evidence="1">
    <location>
        <begin position="217"/>
        <end position="238"/>
    </location>
</feature>
<proteinExistence type="predicted"/>
<keyword evidence="1" id="KW-0472">Membrane</keyword>
<reference evidence="2 3" key="1">
    <citation type="submission" date="2017-11" db="EMBL/GenBank/DDBJ databases">
        <title>Complete genome sequence of Spiroplasma clarkii CN-5 (DSM 19994).</title>
        <authorList>
            <person name="Tsai Y.-M."/>
            <person name="Chang A."/>
            <person name="Lo W.-S."/>
            <person name="Kuo C.-H."/>
        </authorList>
    </citation>
    <scope>NUCLEOTIDE SEQUENCE [LARGE SCALE GENOMIC DNA]</scope>
    <source>
        <strain evidence="2 3">CN-5</strain>
    </source>
</reference>
<feature type="transmembrane region" description="Helical" evidence="1">
    <location>
        <begin position="338"/>
        <end position="359"/>
    </location>
</feature>
<feature type="transmembrane region" description="Helical" evidence="1">
    <location>
        <begin position="153"/>
        <end position="177"/>
    </location>
</feature>
<feature type="transmembrane region" description="Helical" evidence="1">
    <location>
        <begin position="537"/>
        <end position="559"/>
    </location>
</feature>
<evidence type="ECO:0000313" key="2">
    <source>
        <dbReference type="EMBL" id="ATX71557.1"/>
    </source>
</evidence>
<keyword evidence="1" id="KW-0812">Transmembrane</keyword>
<dbReference type="RefSeq" id="WP_100255086.1">
    <property type="nucleotide sequence ID" value="NZ_CP024870.1"/>
</dbReference>
<feature type="transmembrane region" description="Helical" evidence="1">
    <location>
        <begin position="458"/>
        <end position="483"/>
    </location>
</feature>
<dbReference type="AlphaFoldDB" id="A0A2K8KIQ9"/>
<protein>
    <submittedName>
        <fullName evidence="2">Uncharacterized protein</fullName>
    </submittedName>
</protein>
<name>A0A2K8KIQ9_9MOLU</name>